<protein>
    <submittedName>
        <fullName evidence="2">Uncharacterized protein</fullName>
    </submittedName>
</protein>
<dbReference type="Proteomes" id="UP000198995">
    <property type="component" value="Unassembled WGS sequence"/>
</dbReference>
<dbReference type="AlphaFoldDB" id="A0A1G6XNJ6"/>
<evidence type="ECO:0000256" key="1">
    <source>
        <dbReference type="SAM" id="Phobius"/>
    </source>
</evidence>
<keyword evidence="1" id="KW-0812">Transmembrane</keyword>
<sequence>MSGEQHVTSGIFVDKTLCPVCNGAGCVDCCQTGDIDCVPIPCDYCGGKGVLTEVKKGRIGLAVVIVAVLVIAVVIGLM</sequence>
<evidence type="ECO:0000313" key="2">
    <source>
        <dbReference type="EMBL" id="SDD78995.1"/>
    </source>
</evidence>
<accession>A0A1G6XNJ6</accession>
<proteinExistence type="predicted"/>
<keyword evidence="1" id="KW-1133">Transmembrane helix</keyword>
<reference evidence="2 3" key="1">
    <citation type="submission" date="2016-10" db="EMBL/GenBank/DDBJ databases">
        <authorList>
            <person name="de Groot N.N."/>
        </authorList>
    </citation>
    <scope>NUCLEOTIDE SEQUENCE [LARGE SCALE GENOMIC DNA]</scope>
    <source>
        <strain evidence="2 3">DSM 20475</strain>
    </source>
</reference>
<feature type="transmembrane region" description="Helical" evidence="1">
    <location>
        <begin position="59"/>
        <end position="77"/>
    </location>
</feature>
<name>A0A1G6XNJ6_PEPNI</name>
<dbReference type="STRING" id="2741.SAMN04489866_10721"/>
<organism evidence="2 3">
    <name type="scientific">Peptococcus niger</name>
    <dbReference type="NCBI Taxonomy" id="2741"/>
    <lineage>
        <taxon>Bacteria</taxon>
        <taxon>Bacillati</taxon>
        <taxon>Bacillota</taxon>
        <taxon>Clostridia</taxon>
        <taxon>Eubacteriales</taxon>
        <taxon>Peptococcaceae</taxon>
        <taxon>Peptococcus</taxon>
    </lineage>
</organism>
<dbReference type="EMBL" id="FNAF01000007">
    <property type="protein sequence ID" value="SDD78995.1"/>
    <property type="molecule type" value="Genomic_DNA"/>
</dbReference>
<keyword evidence="1" id="KW-0472">Membrane</keyword>
<gene>
    <name evidence="2" type="ORF">SAMN04489866_10721</name>
</gene>
<dbReference type="OrthoDB" id="2455666at2"/>
<dbReference type="RefSeq" id="WP_091791920.1">
    <property type="nucleotide sequence ID" value="NZ_FNAF01000007.1"/>
</dbReference>
<evidence type="ECO:0000313" key="3">
    <source>
        <dbReference type="Proteomes" id="UP000198995"/>
    </source>
</evidence>
<keyword evidence="3" id="KW-1185">Reference proteome</keyword>